<proteinExistence type="predicted"/>
<dbReference type="AlphaFoldDB" id="A0A6A6EHR8"/>
<protein>
    <submittedName>
        <fullName evidence="1">Uncharacterized protein</fullName>
    </submittedName>
</protein>
<dbReference type="Proteomes" id="UP000800200">
    <property type="component" value="Unassembled WGS sequence"/>
</dbReference>
<name>A0A6A6EHR8_9PEZI</name>
<gene>
    <name evidence="1" type="ORF">K469DRAFT_810994</name>
</gene>
<dbReference type="EMBL" id="ML994618">
    <property type="protein sequence ID" value="KAF2190402.1"/>
    <property type="molecule type" value="Genomic_DNA"/>
</dbReference>
<sequence>MAQKVDRIDARIDNDHRAIVAPHYSPKGEPSTLRRIRRMQIEGERKLSTLRRMISRLGQEEVSPPVGLRSRKYFEGSSISDAPGGRCTQKLRCFLPKRAGSALTPRQLWNKLFINFYKDHGQPNIAMIILDGLGESSSDTLKEFFSLLNEINTTSSDHRLSSALFQDLRSKNIWAQNLSTSVEHQYWEAKRGGH</sequence>
<organism evidence="1 2">
    <name type="scientific">Zopfia rhizophila CBS 207.26</name>
    <dbReference type="NCBI Taxonomy" id="1314779"/>
    <lineage>
        <taxon>Eukaryota</taxon>
        <taxon>Fungi</taxon>
        <taxon>Dikarya</taxon>
        <taxon>Ascomycota</taxon>
        <taxon>Pezizomycotina</taxon>
        <taxon>Dothideomycetes</taxon>
        <taxon>Dothideomycetes incertae sedis</taxon>
        <taxon>Zopfiaceae</taxon>
        <taxon>Zopfia</taxon>
    </lineage>
</organism>
<evidence type="ECO:0000313" key="1">
    <source>
        <dbReference type="EMBL" id="KAF2190402.1"/>
    </source>
</evidence>
<evidence type="ECO:0000313" key="2">
    <source>
        <dbReference type="Proteomes" id="UP000800200"/>
    </source>
</evidence>
<keyword evidence="2" id="KW-1185">Reference proteome</keyword>
<reference evidence="1" key="1">
    <citation type="journal article" date="2020" name="Stud. Mycol.">
        <title>101 Dothideomycetes genomes: a test case for predicting lifestyles and emergence of pathogens.</title>
        <authorList>
            <person name="Haridas S."/>
            <person name="Albert R."/>
            <person name="Binder M."/>
            <person name="Bloem J."/>
            <person name="Labutti K."/>
            <person name="Salamov A."/>
            <person name="Andreopoulos B."/>
            <person name="Baker S."/>
            <person name="Barry K."/>
            <person name="Bills G."/>
            <person name="Bluhm B."/>
            <person name="Cannon C."/>
            <person name="Castanera R."/>
            <person name="Culley D."/>
            <person name="Daum C."/>
            <person name="Ezra D."/>
            <person name="Gonzalez J."/>
            <person name="Henrissat B."/>
            <person name="Kuo A."/>
            <person name="Liang C."/>
            <person name="Lipzen A."/>
            <person name="Lutzoni F."/>
            <person name="Magnuson J."/>
            <person name="Mondo S."/>
            <person name="Nolan M."/>
            <person name="Ohm R."/>
            <person name="Pangilinan J."/>
            <person name="Park H.-J."/>
            <person name="Ramirez L."/>
            <person name="Alfaro M."/>
            <person name="Sun H."/>
            <person name="Tritt A."/>
            <person name="Yoshinaga Y."/>
            <person name="Zwiers L.-H."/>
            <person name="Turgeon B."/>
            <person name="Goodwin S."/>
            <person name="Spatafora J."/>
            <person name="Crous P."/>
            <person name="Grigoriev I."/>
        </authorList>
    </citation>
    <scope>NUCLEOTIDE SEQUENCE</scope>
    <source>
        <strain evidence="1">CBS 207.26</strain>
    </source>
</reference>
<accession>A0A6A6EHR8</accession>